<feature type="non-terminal residue" evidence="2">
    <location>
        <position position="125"/>
    </location>
</feature>
<evidence type="ECO:0000256" key="1">
    <source>
        <dbReference type="SAM" id="MobiDB-lite"/>
    </source>
</evidence>
<protein>
    <recommendedName>
        <fullName evidence="4">Ribosomal protein</fullName>
    </recommendedName>
</protein>
<organism evidence="2 3">
    <name type="scientific">Pristionchus entomophagus</name>
    <dbReference type="NCBI Taxonomy" id="358040"/>
    <lineage>
        <taxon>Eukaryota</taxon>
        <taxon>Metazoa</taxon>
        <taxon>Ecdysozoa</taxon>
        <taxon>Nematoda</taxon>
        <taxon>Chromadorea</taxon>
        <taxon>Rhabditida</taxon>
        <taxon>Rhabditina</taxon>
        <taxon>Diplogasteromorpha</taxon>
        <taxon>Diplogasteroidea</taxon>
        <taxon>Neodiplogasteridae</taxon>
        <taxon>Pristionchus</taxon>
    </lineage>
</organism>
<comment type="caution">
    <text evidence="2">The sequence shown here is derived from an EMBL/GenBank/DDBJ whole genome shotgun (WGS) entry which is preliminary data.</text>
</comment>
<gene>
    <name evidence="2" type="ORF">PENTCL1PPCAC_20317</name>
</gene>
<evidence type="ECO:0008006" key="4">
    <source>
        <dbReference type="Google" id="ProtNLM"/>
    </source>
</evidence>
<dbReference type="AlphaFoldDB" id="A0AAV5TUL3"/>
<evidence type="ECO:0000313" key="3">
    <source>
        <dbReference type="Proteomes" id="UP001432027"/>
    </source>
</evidence>
<dbReference type="Proteomes" id="UP001432027">
    <property type="component" value="Unassembled WGS sequence"/>
</dbReference>
<keyword evidence="3" id="KW-1185">Reference proteome</keyword>
<feature type="non-terminal residue" evidence="2">
    <location>
        <position position="1"/>
    </location>
</feature>
<feature type="compositionally biased region" description="Basic and acidic residues" evidence="1">
    <location>
        <begin position="113"/>
        <end position="125"/>
    </location>
</feature>
<sequence>DSLLFSEPISPGTVRTLACERERVVAHWLELHGDVESVRHVDLVLLQGAVGVGEGAGDGLAGAVRTEHLGTLEIKCGRELNSGRVREICGQSTVLDTVLAIVDESDVEAEPGTDQREKENQAAHL</sequence>
<reference evidence="2" key="1">
    <citation type="submission" date="2023-10" db="EMBL/GenBank/DDBJ databases">
        <title>Genome assembly of Pristionchus species.</title>
        <authorList>
            <person name="Yoshida K."/>
            <person name="Sommer R.J."/>
        </authorList>
    </citation>
    <scope>NUCLEOTIDE SEQUENCE</scope>
    <source>
        <strain evidence="2">RS0144</strain>
    </source>
</reference>
<feature type="region of interest" description="Disordered" evidence="1">
    <location>
        <begin position="106"/>
        <end position="125"/>
    </location>
</feature>
<name>A0AAV5TUL3_9BILA</name>
<evidence type="ECO:0000313" key="2">
    <source>
        <dbReference type="EMBL" id="GMS98142.1"/>
    </source>
</evidence>
<proteinExistence type="predicted"/>
<accession>A0AAV5TUL3</accession>
<dbReference type="EMBL" id="BTSX01000005">
    <property type="protein sequence ID" value="GMS98142.1"/>
    <property type="molecule type" value="Genomic_DNA"/>
</dbReference>